<feature type="compositionally biased region" description="Basic and acidic residues" evidence="1">
    <location>
        <begin position="406"/>
        <end position="421"/>
    </location>
</feature>
<feature type="region of interest" description="Disordered" evidence="1">
    <location>
        <begin position="1253"/>
        <end position="1301"/>
    </location>
</feature>
<feature type="region of interest" description="Disordered" evidence="1">
    <location>
        <begin position="266"/>
        <end position="430"/>
    </location>
</feature>
<evidence type="ECO:0000313" key="3">
    <source>
        <dbReference type="EMBL" id="CAH0386988.1"/>
    </source>
</evidence>
<dbReference type="SUPFAM" id="SSF52266">
    <property type="entry name" value="SGNH hydrolase"/>
    <property type="match status" value="1"/>
</dbReference>
<feature type="region of interest" description="Disordered" evidence="1">
    <location>
        <begin position="797"/>
        <end position="831"/>
    </location>
</feature>
<reference evidence="3" key="1">
    <citation type="submission" date="2021-12" db="EMBL/GenBank/DDBJ databases">
        <authorList>
            <person name="King R."/>
        </authorList>
    </citation>
    <scope>NUCLEOTIDE SEQUENCE</scope>
</reference>
<dbReference type="Gene3D" id="3.40.50.1110">
    <property type="entry name" value="SGNH hydrolase"/>
    <property type="match status" value="1"/>
</dbReference>
<feature type="compositionally biased region" description="Polar residues" evidence="1">
    <location>
        <begin position="586"/>
        <end position="596"/>
    </location>
</feature>
<feature type="region of interest" description="Disordered" evidence="1">
    <location>
        <begin position="1950"/>
        <end position="1983"/>
    </location>
</feature>
<feature type="compositionally biased region" description="Polar residues" evidence="1">
    <location>
        <begin position="1703"/>
        <end position="1736"/>
    </location>
</feature>
<feature type="region of interest" description="Disordered" evidence="1">
    <location>
        <begin position="537"/>
        <end position="560"/>
    </location>
</feature>
<proteinExistence type="predicted"/>
<feature type="compositionally biased region" description="Polar residues" evidence="1">
    <location>
        <begin position="1552"/>
        <end position="1562"/>
    </location>
</feature>
<feature type="compositionally biased region" description="Low complexity" evidence="1">
    <location>
        <begin position="378"/>
        <end position="395"/>
    </location>
</feature>
<evidence type="ECO:0000259" key="2">
    <source>
        <dbReference type="Pfam" id="PF17182"/>
    </source>
</evidence>
<feature type="compositionally biased region" description="Basic and acidic residues" evidence="1">
    <location>
        <begin position="1671"/>
        <end position="1702"/>
    </location>
</feature>
<dbReference type="InterPro" id="IPR033447">
    <property type="entry name" value="OSK"/>
</dbReference>
<feature type="region of interest" description="Disordered" evidence="1">
    <location>
        <begin position="461"/>
        <end position="504"/>
    </location>
</feature>
<feature type="region of interest" description="Disordered" evidence="1">
    <location>
        <begin position="586"/>
        <end position="607"/>
    </location>
</feature>
<feature type="compositionally biased region" description="Basic residues" evidence="1">
    <location>
        <begin position="1636"/>
        <end position="1645"/>
    </location>
</feature>
<dbReference type="Pfam" id="PF17182">
    <property type="entry name" value="OSK"/>
    <property type="match status" value="1"/>
</dbReference>
<dbReference type="Proteomes" id="UP001152759">
    <property type="component" value="Chromosome 3"/>
</dbReference>
<feature type="compositionally biased region" description="Polar residues" evidence="1">
    <location>
        <begin position="547"/>
        <end position="560"/>
    </location>
</feature>
<feature type="compositionally biased region" description="Basic and acidic residues" evidence="1">
    <location>
        <begin position="1529"/>
        <end position="1546"/>
    </location>
</feature>
<name>A0A9P0F3T4_BEMTA</name>
<feature type="compositionally biased region" description="Basic and acidic residues" evidence="1">
    <location>
        <begin position="1563"/>
        <end position="1573"/>
    </location>
</feature>
<dbReference type="EMBL" id="OU963864">
    <property type="protein sequence ID" value="CAH0386988.1"/>
    <property type="molecule type" value="Genomic_DNA"/>
</dbReference>
<accession>A0A9P0F3T4</accession>
<evidence type="ECO:0000313" key="4">
    <source>
        <dbReference type="Proteomes" id="UP001152759"/>
    </source>
</evidence>
<feature type="compositionally biased region" description="Low complexity" evidence="1">
    <location>
        <begin position="818"/>
        <end position="828"/>
    </location>
</feature>
<organism evidence="3 4">
    <name type="scientific">Bemisia tabaci</name>
    <name type="common">Sweetpotato whitefly</name>
    <name type="synonym">Aleurodes tabaci</name>
    <dbReference type="NCBI Taxonomy" id="7038"/>
    <lineage>
        <taxon>Eukaryota</taxon>
        <taxon>Metazoa</taxon>
        <taxon>Ecdysozoa</taxon>
        <taxon>Arthropoda</taxon>
        <taxon>Hexapoda</taxon>
        <taxon>Insecta</taxon>
        <taxon>Pterygota</taxon>
        <taxon>Neoptera</taxon>
        <taxon>Paraneoptera</taxon>
        <taxon>Hemiptera</taxon>
        <taxon>Sternorrhyncha</taxon>
        <taxon>Aleyrodoidea</taxon>
        <taxon>Aleyrodidae</taxon>
        <taxon>Aleyrodinae</taxon>
        <taxon>Bemisia</taxon>
    </lineage>
</organism>
<feature type="region of interest" description="Disordered" evidence="1">
    <location>
        <begin position="1770"/>
        <end position="1793"/>
    </location>
</feature>
<gene>
    <name evidence="3" type="ORF">BEMITA_LOCUS6048</name>
</gene>
<feature type="region of interest" description="Disordered" evidence="1">
    <location>
        <begin position="1321"/>
        <end position="1381"/>
    </location>
</feature>
<feature type="compositionally biased region" description="Basic and acidic residues" evidence="1">
    <location>
        <begin position="1321"/>
        <end position="1332"/>
    </location>
</feature>
<feature type="region of interest" description="Disordered" evidence="1">
    <location>
        <begin position="688"/>
        <end position="732"/>
    </location>
</feature>
<feature type="compositionally biased region" description="Basic and acidic residues" evidence="1">
    <location>
        <begin position="1646"/>
        <end position="1664"/>
    </location>
</feature>
<sequence length="2067" mass="233431">MIGDHQLIGDSQLLRLSEQYLNGRRTNNRQGLCVSGQTILELYTAIQRRIYPVSPKIICMIGTNDLTRNSSIESMIDNMNSLVNLLLKERQVKKLILLTAPPVPKLAKVKSHWKCLRIFNDHIASLANGSSISVLEIDQLFLANHDSSPSYDGAPCRFPRQVPLPYSNRYGPFSQEIESYPPDFSRPPPCNPFQLKSSECNKRPTGPSLPTFCSSNSSLNQEKAEDLLCPQFLKTDSRSSVPASEPEMKPRVLEDMWDVQSIKAKSSVDSIASTASASGDGSQDSEKSKDPLLETWPAQQEPPKTEMDDEPTAPVSSSSPARVDARDNSSNKVSEISSLPLHDSATGDMENLKIKDSQPDTQSVRQKPIGADSPTPPVSTSVHSKTMKNSSPNKPKAFKKKLKSPLIKESKQEDQCVKNETDCEPEGNWDNEILGHGTKIPNKTSSQNLEDINNQCHVTNQEDEKTVKLNKSLRAGSQKPVVIPSKKDSGRQEGNLKPPKHRTCLNVIRDHIKDNSPSNKSASNASASSKVVVTSSEATSSSVNPCSPAQSDSSGDSYVSTPKVLKVNETDVSSAKFNQRFRAVGQQGNSHANKYMSSRGRGDRPLRKVPARHATPTLFPPCERKLLNEFETPENQCIPQHSSRPLRQQAFEDAGDSVMECEQIDSCELINQGDNGCKSNLGNTSDSSFLQEQVGPSGNQTFSGDASKTMQVTESSSENQSRLGDCVSKSNNESFYPGNNVLTNDQSEINAPEQKVPESSHLDRRLTQNSEGINEDEGNVVVPNVGKSLQQRVVVDDSSSHANYCRPTMHERKPQTVSSETSESTNSNPNQVLTEESNALPRWFPSNDAQPIPMTAALLMQVSDNNERSRVHFPGHTEIQGGDYFQQDSHRANHPANFESGWNPAAYPYSENRYSGVSAQFREQIYQPANVSNPPHHQSNQNRDFMENQSFEKETMGQLQTQSLNDEKFFNQQPYYGNQERVLTAVTTTFNVQYQQAQNFSPAFCNSMQDHMNMHFEKFPSIPNSRLRPAAPHFQPTEGIRRGNFYGPPTFHDSRAAERVNQHFSQRALPEPSTQRNLVEEISESNFNHLDWPISGAQANLPPEHIKSQFSSRCRRRGNVHQNYNCRSHQEVTPRALEHRDYSHQIPQKPEFRNYRPPQACPAQPEGASKTARYICQLLKNVIDTLEKGFQYFNLENVQTEKRALHSDLDIALSHAIKLKEAVEEGNFESIIMKEECEKEALIFASHFVDKDSESTFENDPNHILEQEPNYQDNMDRVGTSADNEKNEVPKTWSHESHKNLHLGELNKQVTSNKLVERSEIEKAGKISDEKSYNNGQRNKLPEPCNMRSKDELPLHQKDGGEAPRNESLEHHNSMSRPQNHKDMQVVSPQEFDTNVPTNELAVLPETLEGTKGTEDSAEAFQLQPTADVPTEETFKDSTKMEQSEGHENYKVRLHQNFENFSPKCEHLMHSKMTEKPMSQGNKRVVQYQKSGCGFPENSSNMRKPESKADYVDKENQKSAISPRSEPVQYHEKMKKVESDRDDKVTRHWKSNKFTPRNATSARSDKRGKHENLEATLSATGRKNYYHGGRNQANSSNIGRDLTFKEDSVIPYQKSNKSKSEIQGTQGPSAREHPNVSHKNRYFKRTKNEQLTEGKMQFKVESEGPRSPPEGNEKDRVNNDLKQRDLEFSEGSDYPKKSESPKNSELSVETTQHPSQPDENTEHVSPSETQYLNIAGNQLVADWEELDEFQKSPHDKIHNEQFSKNLVNFEGQTTNSPVSDKQRNQSSLDDGTQQYSAPLISVPREQFQSHAPHIPFEEFQQSENTGMFKYQERHHSGFWKIPEAAKTSKSYIDSVKAGSATSSNTDDRVFMASKHAIKDEVPNEVERSLQYNQENQRAFEKSDMQDFKHPGQWSDSYANRPSHRHLPHKARDIGAESTNWRSQQCNNQMRYSSSSEEEFPAIGARRSRRGRQRTKEAHEQRSNFTMPVRSCSAEGFPRMRFLSPPVPTQTRHFPDHDFSKIKMDNFELFFGSSYENPSPRQDLIHLNKKGLGMVFNLIKEKLSKEES</sequence>
<feature type="compositionally biased region" description="Polar residues" evidence="1">
    <location>
        <begin position="266"/>
        <end position="282"/>
    </location>
</feature>
<feature type="compositionally biased region" description="Basic and acidic residues" evidence="1">
    <location>
        <begin position="1253"/>
        <end position="1266"/>
    </location>
</feature>
<feature type="domain" description="OSK" evidence="2">
    <location>
        <begin position="3"/>
        <end position="148"/>
    </location>
</feature>
<feature type="compositionally biased region" description="Basic and acidic residues" evidence="1">
    <location>
        <begin position="1503"/>
        <end position="1517"/>
    </location>
</feature>
<protein>
    <recommendedName>
        <fullName evidence="2">OSK domain-containing protein</fullName>
    </recommendedName>
</protein>
<feature type="compositionally biased region" description="Basic and acidic residues" evidence="1">
    <location>
        <begin position="1348"/>
        <end position="1373"/>
    </location>
</feature>
<keyword evidence="4" id="KW-1185">Reference proteome</keyword>
<dbReference type="InterPro" id="IPR036514">
    <property type="entry name" value="SGNH_hydro_sf"/>
</dbReference>
<evidence type="ECO:0000256" key="1">
    <source>
        <dbReference type="SAM" id="MobiDB-lite"/>
    </source>
</evidence>
<feature type="compositionally biased region" description="Basic and acidic residues" evidence="1">
    <location>
        <begin position="1283"/>
        <end position="1299"/>
    </location>
</feature>
<feature type="region of interest" description="Disordered" evidence="1">
    <location>
        <begin position="1493"/>
        <end position="1736"/>
    </location>
</feature>